<dbReference type="GO" id="GO:0003682">
    <property type="term" value="F:chromatin binding"/>
    <property type="evidence" value="ECO:0007669"/>
    <property type="project" value="TreeGrafter"/>
</dbReference>
<evidence type="ECO:0000256" key="6">
    <source>
        <dbReference type="ARBA" id="ARBA00023015"/>
    </source>
</evidence>
<dbReference type="FunFam" id="3.30.40.10:FF:000650">
    <property type="entry name" value="Homeobox protein HAT3.1"/>
    <property type="match status" value="1"/>
</dbReference>
<dbReference type="EMBL" id="LR746266">
    <property type="protein sequence ID" value="CAA7393542.1"/>
    <property type="molecule type" value="Genomic_DNA"/>
</dbReference>
<dbReference type="GO" id="GO:0008270">
    <property type="term" value="F:zinc ion binding"/>
    <property type="evidence" value="ECO:0007669"/>
    <property type="project" value="UniProtKB-KW"/>
</dbReference>
<feature type="domain" description="PHD-type" evidence="15">
    <location>
        <begin position="225"/>
        <end position="282"/>
    </location>
</feature>
<dbReference type="PROSITE" id="PS50016">
    <property type="entry name" value="ZF_PHD_2"/>
    <property type="match status" value="1"/>
</dbReference>
<keyword evidence="6" id="KW-0805">Transcription regulation</keyword>
<feature type="compositionally biased region" description="Polar residues" evidence="14">
    <location>
        <begin position="27"/>
        <end position="53"/>
    </location>
</feature>
<evidence type="ECO:0000256" key="7">
    <source>
        <dbReference type="ARBA" id="ARBA00023125"/>
    </source>
</evidence>
<dbReference type="SUPFAM" id="SSF57903">
    <property type="entry name" value="FYVE/PHD zinc finger"/>
    <property type="match status" value="1"/>
</dbReference>
<evidence type="ECO:0000256" key="9">
    <source>
        <dbReference type="ARBA" id="ARBA00023163"/>
    </source>
</evidence>
<name>A0A7I8K783_SPIIN</name>
<feature type="compositionally biased region" description="Polar residues" evidence="14">
    <location>
        <begin position="536"/>
        <end position="547"/>
    </location>
</feature>
<keyword evidence="5" id="KW-0862">Zinc</keyword>
<evidence type="ECO:0000256" key="8">
    <source>
        <dbReference type="ARBA" id="ARBA00023155"/>
    </source>
</evidence>
<evidence type="ECO:0000256" key="3">
    <source>
        <dbReference type="ARBA" id="ARBA00022723"/>
    </source>
</evidence>
<feature type="compositionally biased region" description="Basic and acidic residues" evidence="14">
    <location>
        <begin position="509"/>
        <end position="518"/>
    </location>
</feature>
<feature type="region of interest" description="Disordered" evidence="14">
    <location>
        <begin position="101"/>
        <end position="137"/>
    </location>
</feature>
<feature type="DNA-binding region" description="Homeobox" evidence="11">
    <location>
        <begin position="604"/>
        <end position="646"/>
    </location>
</feature>
<dbReference type="CDD" id="cd15504">
    <property type="entry name" value="PHD_PRHA_like"/>
    <property type="match status" value="1"/>
</dbReference>
<keyword evidence="10 11" id="KW-0539">Nucleus</keyword>
<organism evidence="17 18">
    <name type="scientific">Spirodela intermedia</name>
    <name type="common">Intermediate duckweed</name>
    <dbReference type="NCBI Taxonomy" id="51605"/>
    <lineage>
        <taxon>Eukaryota</taxon>
        <taxon>Viridiplantae</taxon>
        <taxon>Streptophyta</taxon>
        <taxon>Embryophyta</taxon>
        <taxon>Tracheophyta</taxon>
        <taxon>Spermatophyta</taxon>
        <taxon>Magnoliopsida</taxon>
        <taxon>Liliopsida</taxon>
        <taxon>Araceae</taxon>
        <taxon>Lemnoideae</taxon>
        <taxon>Spirodela</taxon>
    </lineage>
</organism>
<dbReference type="InterPro" id="IPR011011">
    <property type="entry name" value="Znf_FYVE_PHD"/>
</dbReference>
<evidence type="ECO:0000256" key="12">
    <source>
        <dbReference type="PROSITE-ProRule" id="PRU00146"/>
    </source>
</evidence>
<dbReference type="InterPro" id="IPR019786">
    <property type="entry name" value="Zinc_finger_PHD-type_CS"/>
</dbReference>
<dbReference type="PANTHER" id="PTHR12628:SF13">
    <property type="entry name" value="HOMEOBOX PROTEIN HAT3.1"/>
    <property type="match status" value="1"/>
</dbReference>
<dbReference type="InterPro" id="IPR019787">
    <property type="entry name" value="Znf_PHD-finger"/>
</dbReference>
<comment type="subcellular location">
    <subcellularLocation>
        <location evidence="1 11 13">Nucleus</location>
    </subcellularLocation>
</comment>
<dbReference type="InterPro" id="IPR013083">
    <property type="entry name" value="Znf_RING/FYVE/PHD"/>
</dbReference>
<keyword evidence="7 11" id="KW-0238">DNA-binding</keyword>
<dbReference type="InterPro" id="IPR001356">
    <property type="entry name" value="HD"/>
</dbReference>
<dbReference type="Gene3D" id="3.30.40.10">
    <property type="entry name" value="Zinc/RING finger domain, C3HC4 (zinc finger)"/>
    <property type="match status" value="1"/>
</dbReference>
<feature type="compositionally biased region" description="Basic and acidic residues" evidence="14">
    <location>
        <begin position="394"/>
        <end position="413"/>
    </location>
</feature>
<dbReference type="AlphaFoldDB" id="A0A7I8K783"/>
<feature type="region of interest" description="Disordered" evidence="14">
    <location>
        <begin position="1"/>
        <end position="68"/>
    </location>
</feature>
<feature type="compositionally biased region" description="Polar residues" evidence="14">
    <location>
        <begin position="454"/>
        <end position="465"/>
    </location>
</feature>
<evidence type="ECO:0000313" key="18">
    <source>
        <dbReference type="Proteomes" id="UP000663760"/>
    </source>
</evidence>
<evidence type="ECO:0000256" key="5">
    <source>
        <dbReference type="ARBA" id="ARBA00022833"/>
    </source>
</evidence>
<feature type="domain" description="Homeobox" evidence="16">
    <location>
        <begin position="602"/>
        <end position="645"/>
    </location>
</feature>
<dbReference type="Gene3D" id="1.10.10.60">
    <property type="entry name" value="Homeodomain-like"/>
    <property type="match status" value="1"/>
</dbReference>
<dbReference type="PROSITE" id="PS01359">
    <property type="entry name" value="ZF_PHD_1"/>
    <property type="match status" value="1"/>
</dbReference>
<dbReference type="Pfam" id="PF00046">
    <property type="entry name" value="Homeodomain"/>
    <property type="match status" value="1"/>
</dbReference>
<dbReference type="Proteomes" id="UP000663760">
    <property type="component" value="Chromosome 3"/>
</dbReference>
<evidence type="ECO:0000256" key="11">
    <source>
        <dbReference type="PROSITE-ProRule" id="PRU00108"/>
    </source>
</evidence>
<keyword evidence="18" id="KW-1185">Reference proteome</keyword>
<dbReference type="SMART" id="SM00249">
    <property type="entry name" value="PHD"/>
    <property type="match status" value="1"/>
</dbReference>
<evidence type="ECO:0000259" key="15">
    <source>
        <dbReference type="PROSITE" id="PS50016"/>
    </source>
</evidence>
<dbReference type="GO" id="GO:0003677">
    <property type="term" value="F:DNA binding"/>
    <property type="evidence" value="ECO:0007669"/>
    <property type="project" value="UniProtKB-UniRule"/>
</dbReference>
<dbReference type="PROSITE" id="PS50071">
    <property type="entry name" value="HOMEOBOX_2"/>
    <property type="match status" value="1"/>
</dbReference>
<dbReference type="Pfam" id="PF00628">
    <property type="entry name" value="PHD"/>
    <property type="match status" value="1"/>
</dbReference>
<keyword evidence="4 12" id="KW-0863">Zinc-finger</keyword>
<keyword evidence="3" id="KW-0479">Metal-binding</keyword>
<evidence type="ECO:0000256" key="1">
    <source>
        <dbReference type="ARBA" id="ARBA00004123"/>
    </source>
</evidence>
<comment type="similarity">
    <text evidence="2">Belongs to the PHD-associated homeobox family.</text>
</comment>
<evidence type="ECO:0000256" key="2">
    <source>
        <dbReference type="ARBA" id="ARBA00007427"/>
    </source>
</evidence>
<reference evidence="17" key="1">
    <citation type="submission" date="2020-02" db="EMBL/GenBank/DDBJ databases">
        <authorList>
            <person name="Scholz U."/>
            <person name="Mascher M."/>
            <person name="Fiebig A."/>
        </authorList>
    </citation>
    <scope>NUCLEOTIDE SEQUENCE</scope>
</reference>
<dbReference type="SUPFAM" id="SSF46689">
    <property type="entry name" value="Homeodomain-like"/>
    <property type="match status" value="1"/>
</dbReference>
<evidence type="ECO:0000256" key="4">
    <source>
        <dbReference type="ARBA" id="ARBA00022771"/>
    </source>
</evidence>
<feature type="region of interest" description="Disordered" evidence="14">
    <location>
        <begin position="311"/>
        <end position="715"/>
    </location>
</feature>
<evidence type="ECO:0000259" key="16">
    <source>
        <dbReference type="PROSITE" id="PS50071"/>
    </source>
</evidence>
<protein>
    <submittedName>
        <fullName evidence="17">Uncharacterized protein</fullName>
    </submittedName>
</protein>
<dbReference type="SMART" id="SM00389">
    <property type="entry name" value="HOX"/>
    <property type="match status" value="1"/>
</dbReference>
<feature type="compositionally biased region" description="Polar residues" evidence="14">
    <location>
        <begin position="584"/>
        <end position="594"/>
    </location>
</feature>
<dbReference type="InterPro" id="IPR045876">
    <property type="entry name" value="PRHA-like_PHD-finger"/>
</dbReference>
<proteinExistence type="inferred from homology"/>
<dbReference type="GO" id="GO:0045814">
    <property type="term" value="P:negative regulation of gene expression, epigenetic"/>
    <property type="evidence" value="ECO:0007669"/>
    <property type="project" value="TreeGrafter"/>
</dbReference>
<feature type="compositionally biased region" description="Polar residues" evidence="14">
    <location>
        <begin position="423"/>
        <end position="440"/>
    </location>
</feature>
<dbReference type="OrthoDB" id="1903104at2759"/>
<dbReference type="CDD" id="cd00086">
    <property type="entry name" value="homeodomain"/>
    <property type="match status" value="1"/>
</dbReference>
<dbReference type="InterPro" id="IPR009057">
    <property type="entry name" value="Homeodomain-like_sf"/>
</dbReference>
<feature type="compositionally biased region" description="Polar residues" evidence="14">
    <location>
        <begin position="104"/>
        <end position="116"/>
    </location>
</feature>
<gene>
    <name evidence="17" type="ORF">SI8410_03004276</name>
</gene>
<keyword evidence="9" id="KW-0804">Transcription</keyword>
<evidence type="ECO:0000256" key="13">
    <source>
        <dbReference type="RuleBase" id="RU000682"/>
    </source>
</evidence>
<accession>A0A7I8K783</accession>
<feature type="compositionally biased region" description="Acidic residues" evidence="14">
    <location>
        <begin position="328"/>
        <end position="348"/>
    </location>
</feature>
<dbReference type="PANTHER" id="PTHR12628">
    <property type="entry name" value="POLYCOMB-LIKE TRANSCRIPTION FACTOR"/>
    <property type="match status" value="1"/>
</dbReference>
<keyword evidence="8 11" id="KW-0371">Homeobox</keyword>
<feature type="compositionally biased region" description="Polar residues" evidence="14">
    <location>
        <begin position="1"/>
        <end position="15"/>
    </location>
</feature>
<evidence type="ECO:0000256" key="14">
    <source>
        <dbReference type="SAM" id="MobiDB-lite"/>
    </source>
</evidence>
<evidence type="ECO:0000256" key="10">
    <source>
        <dbReference type="ARBA" id="ARBA00023242"/>
    </source>
</evidence>
<sequence>MEEDNLQVNDLSSTCVEKPEYGFEPQSVGSQSTGRSVHSDSETPQGPNETSPTPEALEKQKVLTKSAGRLSRYGKKVAIRRGRTYLLRSSFSSSRVLRSMSKSATRSLPPLTSSPVNFVKDKRKRRRKTQSASNDEFSRTRKSVRYLLHRMSYEQNLIDAYAGEGWKGQSSEKIKPEMELQRAKSEIVRCKMKIRSLFQQLEFSIYEGKLDDSLFDSEGEICSEDIFCAKCKSMDVSAENDIILCDGICDRGFHQKCLNPHLLTDDIPPDDEGWLCPACDCKVDCIDLINEKQGTDLSIKDEWKKVFPEVAGFGSEDGQHDNLGLPSDDSEDHDYDPDDLGAETFEADEGVKEGSSSDESDFTSTSEDFGTLNRDIHNQNFGLPSDDSEDHEYDPERQEHNENSAKDSSRSDESDFTSDTDDLNSLSNEISDANEASASPISKYPRLGEGSDTGPLSVNEASASPISKHPSLGEGSDTGPLSVKSALFSLESERGQENVVPLSSKRQREHLDYKKLYEEVYGNNSSDSSDDEEWADTSTPANLTADTNDNDTEGLIKSGSEVVENESNSKRKKKLDGERIVTSPVCSDINSSQKAKSRRKKLQESFRSNQYPTRDAKESLARELGMTVRKVGKWFENARHSSRASTRQVGPARGSGKSSSKGYNNLGTLAESHHVNPCEAGDNGDSGARREKLAGEPPIDRQVLLKRELRKRRSK</sequence>
<dbReference type="InterPro" id="IPR001965">
    <property type="entry name" value="Znf_PHD"/>
</dbReference>
<evidence type="ECO:0000313" key="17">
    <source>
        <dbReference type="EMBL" id="CAA7393542.1"/>
    </source>
</evidence>
<dbReference type="GO" id="GO:0005634">
    <property type="term" value="C:nucleus"/>
    <property type="evidence" value="ECO:0007669"/>
    <property type="project" value="UniProtKB-SubCell"/>
</dbReference>